<sequence length="440" mass="47704">MSEFLTRHPARPGPASRYMDPVLRRFVRARGGHVAVTFVVFLIPILFAAGAAIDYGRRGAAKAELDALLDAAVLGVIAQKTNTITAAMVDSARAQFLADAAKVPGVTKITSFTATPVQGATQLGLTAAYTAIVQTTLSGLMMKTVGMTIGGQSSSVRRIAQYIDFYLLLDNSPSMGLAATSADIQRMQTVANGCAFACHLPNPNGSENLNDNYHIAKRNNIKLRIDVLRSAVSNLVDSAKASMSLPQQFRMEMWTFSDVQTRLSQLTADLEQVKRASAQIDMATSYQDQRDCQTSYGPTLSKMTDTIPVSGDGVTPASPIRFLFFVTDGVQDLPFARSKPRPTIGSVINDGRYIGPIDPALCQSMKDKKIRIGIIYTQYLPLYNNGFYNSYVKPFENNIGPLLKSCATDGLYFAVSTNGDINQAMQQLFSAAMSSVRITN</sequence>
<feature type="transmembrane region" description="Helical" evidence="1">
    <location>
        <begin position="34"/>
        <end position="53"/>
    </location>
</feature>
<protein>
    <recommendedName>
        <fullName evidence="2">Putative Flp pilus-assembly TadG-like N-terminal domain-containing protein</fullName>
    </recommendedName>
</protein>
<name>A0A509E6H5_9HYPH</name>
<gene>
    <name evidence="3" type="ORF">MET9862_00446</name>
</gene>
<dbReference type="Pfam" id="PF13400">
    <property type="entry name" value="Tad"/>
    <property type="match status" value="1"/>
</dbReference>
<dbReference type="RefSeq" id="WP_244612524.1">
    <property type="nucleotide sequence ID" value="NZ_CABFPH010000003.1"/>
</dbReference>
<evidence type="ECO:0000313" key="3">
    <source>
        <dbReference type="EMBL" id="VUD69886.1"/>
    </source>
</evidence>
<feature type="domain" description="Putative Flp pilus-assembly TadG-like N-terminal" evidence="2">
    <location>
        <begin position="34"/>
        <end position="75"/>
    </location>
</feature>
<evidence type="ECO:0000313" key="4">
    <source>
        <dbReference type="Proteomes" id="UP000410984"/>
    </source>
</evidence>
<dbReference type="InterPro" id="IPR036465">
    <property type="entry name" value="vWFA_dom_sf"/>
</dbReference>
<organism evidence="3 4">
    <name type="scientific">Methylobacterium symbioticum</name>
    <dbReference type="NCBI Taxonomy" id="2584084"/>
    <lineage>
        <taxon>Bacteria</taxon>
        <taxon>Pseudomonadati</taxon>
        <taxon>Pseudomonadota</taxon>
        <taxon>Alphaproteobacteria</taxon>
        <taxon>Hyphomicrobiales</taxon>
        <taxon>Methylobacteriaceae</taxon>
        <taxon>Methylobacterium</taxon>
    </lineage>
</organism>
<dbReference type="AlphaFoldDB" id="A0A509E6H5"/>
<dbReference type="SUPFAM" id="SSF53300">
    <property type="entry name" value="vWA-like"/>
    <property type="match status" value="1"/>
</dbReference>
<keyword evidence="4" id="KW-1185">Reference proteome</keyword>
<keyword evidence="1" id="KW-0812">Transmembrane</keyword>
<keyword evidence="1" id="KW-0472">Membrane</keyword>
<accession>A0A509E6H5</accession>
<keyword evidence="1" id="KW-1133">Transmembrane helix</keyword>
<evidence type="ECO:0000256" key="1">
    <source>
        <dbReference type="SAM" id="Phobius"/>
    </source>
</evidence>
<dbReference type="Gene3D" id="3.40.50.410">
    <property type="entry name" value="von Willebrand factor, type A domain"/>
    <property type="match status" value="1"/>
</dbReference>
<dbReference type="Proteomes" id="UP000410984">
    <property type="component" value="Unassembled WGS sequence"/>
</dbReference>
<evidence type="ECO:0000259" key="2">
    <source>
        <dbReference type="Pfam" id="PF13400"/>
    </source>
</evidence>
<proteinExistence type="predicted"/>
<dbReference type="InterPro" id="IPR028087">
    <property type="entry name" value="Tad_N"/>
</dbReference>
<dbReference type="EMBL" id="CABFPH010000003">
    <property type="protein sequence ID" value="VUD69886.1"/>
    <property type="molecule type" value="Genomic_DNA"/>
</dbReference>
<reference evidence="3 4" key="1">
    <citation type="submission" date="2019-06" db="EMBL/GenBank/DDBJ databases">
        <authorList>
            <person name="Rodrigo-Torres L."/>
            <person name="Arahal R. D."/>
            <person name="Lucena T."/>
        </authorList>
    </citation>
    <scope>NUCLEOTIDE SEQUENCE [LARGE SCALE GENOMIC DNA]</scope>
    <source>
        <strain evidence="3 4">SB0023/3</strain>
    </source>
</reference>